<evidence type="ECO:0008006" key="3">
    <source>
        <dbReference type="Google" id="ProtNLM"/>
    </source>
</evidence>
<proteinExistence type="predicted"/>
<protein>
    <recommendedName>
        <fullName evidence="3">Ribose 5-phosphate isomerase B</fullName>
    </recommendedName>
</protein>
<keyword evidence="2" id="KW-1185">Reference proteome</keyword>
<name>A0ABR5AXI5_BACBA</name>
<evidence type="ECO:0000313" key="2">
    <source>
        <dbReference type="Proteomes" id="UP000031982"/>
    </source>
</evidence>
<organism evidence="1 2">
    <name type="scientific">Bacillus badius</name>
    <dbReference type="NCBI Taxonomy" id="1455"/>
    <lineage>
        <taxon>Bacteria</taxon>
        <taxon>Bacillati</taxon>
        <taxon>Bacillota</taxon>
        <taxon>Bacilli</taxon>
        <taxon>Bacillales</taxon>
        <taxon>Bacillaceae</taxon>
        <taxon>Pseudobacillus</taxon>
    </lineage>
</organism>
<reference evidence="1 2" key="1">
    <citation type="submission" date="2015-01" db="EMBL/GenBank/DDBJ databases">
        <title>Genome Assembly of Bacillus badius MTCC 1458.</title>
        <authorList>
            <person name="Verma A."/>
            <person name="Khatri I."/>
            <person name="Mual P."/>
            <person name="Subramanian S."/>
            <person name="Krishnamurthi S."/>
        </authorList>
    </citation>
    <scope>NUCLEOTIDE SEQUENCE [LARGE SCALE GENOMIC DNA]</scope>
    <source>
        <strain evidence="1 2">MTCC 1458</strain>
    </source>
</reference>
<evidence type="ECO:0000313" key="1">
    <source>
        <dbReference type="EMBL" id="KIL79461.1"/>
    </source>
</evidence>
<comment type="caution">
    <text evidence="1">The sequence shown here is derived from an EMBL/GenBank/DDBJ whole genome shotgun (WGS) entry which is preliminary data.</text>
</comment>
<dbReference type="Proteomes" id="UP000031982">
    <property type="component" value="Unassembled WGS sequence"/>
</dbReference>
<sequence length="37" mass="3974">MAKGATSAIQLMPAESKQPLPLFFIGLLFRLQCPALA</sequence>
<gene>
    <name evidence="1" type="ORF">SD77_3327</name>
</gene>
<dbReference type="EMBL" id="JXLP01000003">
    <property type="protein sequence ID" value="KIL79461.1"/>
    <property type="molecule type" value="Genomic_DNA"/>
</dbReference>
<accession>A0ABR5AXI5</accession>